<dbReference type="PANTHER" id="PTHR42916">
    <property type="entry name" value="2-SUCCINYL-5-ENOLPYRUVYL-6-HYDROXY-3-CYCLOHEXENE-1-CARBOXYLATE SYNTHASE"/>
    <property type="match status" value="1"/>
</dbReference>
<evidence type="ECO:0000256" key="1">
    <source>
        <dbReference type="ARBA" id="ARBA00022428"/>
    </source>
</evidence>
<dbReference type="EMBL" id="FOES01000031">
    <property type="protein sequence ID" value="SEQ86596.1"/>
    <property type="molecule type" value="Genomic_DNA"/>
</dbReference>
<comment type="catalytic activity">
    <reaction evidence="3">
        <text>5-enolpyruvoyl-6-hydroxy-2-succinyl-cyclohex-3-ene-1-carboxylate = (1R,6R)-6-hydroxy-2-succinyl-cyclohexa-2,4-diene-1-carboxylate + pyruvate</text>
        <dbReference type="Rhea" id="RHEA:25597"/>
        <dbReference type="ChEBI" id="CHEBI:15361"/>
        <dbReference type="ChEBI" id="CHEBI:58689"/>
        <dbReference type="ChEBI" id="CHEBI:58818"/>
        <dbReference type="EC" id="4.2.99.20"/>
    </reaction>
</comment>
<dbReference type="SUPFAM" id="SSF53474">
    <property type="entry name" value="alpha/beta-Hydrolases"/>
    <property type="match status" value="1"/>
</dbReference>
<dbReference type="InterPro" id="IPR022485">
    <property type="entry name" value="SHCHC_synthase_MenH"/>
</dbReference>
<gene>
    <name evidence="3" type="primary">menH</name>
    <name evidence="5" type="ORF">SAMN05216362_13110</name>
</gene>
<dbReference type="PRINTS" id="PR00412">
    <property type="entry name" value="EPOXHYDRLASE"/>
</dbReference>
<dbReference type="UniPathway" id="UPA01057">
    <property type="reaction ID" value="UER00900"/>
</dbReference>
<evidence type="ECO:0000256" key="2">
    <source>
        <dbReference type="ARBA" id="ARBA00023239"/>
    </source>
</evidence>
<dbReference type="PRINTS" id="PR00111">
    <property type="entry name" value="ABHYDROLASE"/>
</dbReference>
<dbReference type="HAMAP" id="MF_01660">
    <property type="entry name" value="MenH"/>
    <property type="match status" value="1"/>
</dbReference>
<evidence type="ECO:0000256" key="3">
    <source>
        <dbReference type="HAMAP-Rule" id="MF_01660"/>
    </source>
</evidence>
<dbReference type="RefSeq" id="WP_091774588.1">
    <property type="nucleotide sequence ID" value="NZ_FOES01000031.1"/>
</dbReference>
<sequence>MKIKVNDNQYFVKVHGKGEPVVLLHGFTGSTNTWQEMMDPLLDEYQCITIDLPGHGQTDANVDNMEQCCWELNELLNQLSICSFHLLGYSMGGRTALVFTSMFPEKVKTLILESASPGLEEEAKNERAERDNQLAKFMVEKGIEEFVNYWETIPLFKSQERLPVSARRKIREERLNQRPSGLAMSLRSMGTGVQPTLWSSLNDIQVPTVLITGELDDKFVEINQKMVEAFPHAVHETIPNVGHAPHLENPNSFGKIVMKYL</sequence>
<comment type="subunit">
    <text evidence="3">Monomer.</text>
</comment>
<evidence type="ECO:0000313" key="6">
    <source>
        <dbReference type="Proteomes" id="UP000199427"/>
    </source>
</evidence>
<dbReference type="OrthoDB" id="9808398at2"/>
<reference evidence="5 6" key="1">
    <citation type="submission" date="2016-10" db="EMBL/GenBank/DDBJ databases">
        <authorList>
            <person name="de Groot N.N."/>
        </authorList>
    </citation>
    <scope>NUCLEOTIDE SEQUENCE [LARGE SCALE GENOMIC DNA]</scope>
    <source>
        <strain evidence="5 6">DSM 21633</strain>
    </source>
</reference>
<dbReference type="InterPro" id="IPR000639">
    <property type="entry name" value="Epox_hydrolase-like"/>
</dbReference>
<keyword evidence="2 3" id="KW-0456">Lyase</keyword>
<keyword evidence="6" id="KW-1185">Reference proteome</keyword>
<feature type="domain" description="AB hydrolase-1" evidence="4">
    <location>
        <begin position="20"/>
        <end position="250"/>
    </location>
</feature>
<comment type="pathway">
    <text evidence="3">Quinol/quinone metabolism; menaquinone biosynthesis.</text>
</comment>
<accession>A0A1H9JID4</accession>
<name>A0A1H9JID4_9BACI</name>
<dbReference type="InterPro" id="IPR029058">
    <property type="entry name" value="AB_hydrolase_fold"/>
</dbReference>
<dbReference type="EC" id="4.2.99.20" evidence="3"/>
<evidence type="ECO:0000259" key="4">
    <source>
        <dbReference type="Pfam" id="PF00561"/>
    </source>
</evidence>
<dbReference type="Proteomes" id="UP000199427">
    <property type="component" value="Unassembled WGS sequence"/>
</dbReference>
<dbReference type="UniPathway" id="UPA00079"/>
<dbReference type="Gene3D" id="3.40.50.1820">
    <property type="entry name" value="alpha/beta hydrolase"/>
    <property type="match status" value="1"/>
</dbReference>
<comment type="pathway">
    <text evidence="3">Quinol/quinone metabolism; 1,4-dihydroxy-2-naphthoate biosynthesis; 1,4-dihydroxy-2-naphthoate from chorismate: step 3/7.</text>
</comment>
<protein>
    <recommendedName>
        <fullName evidence="3">Putative 2-succinyl-6-hydroxy-2,4-cyclohexadiene-1-carboxylate synthase</fullName>
        <shortName evidence="3">SHCHC synthase</shortName>
        <ecNumber evidence="3">4.2.99.20</ecNumber>
    </recommendedName>
</protein>
<evidence type="ECO:0000313" key="5">
    <source>
        <dbReference type="EMBL" id="SEQ86596.1"/>
    </source>
</evidence>
<dbReference type="NCBIfam" id="TIGR03695">
    <property type="entry name" value="menH_SHCHC"/>
    <property type="match status" value="1"/>
</dbReference>
<dbReference type="STRING" id="571933.SAMN05216362_13110"/>
<dbReference type="PANTHER" id="PTHR42916:SF1">
    <property type="entry name" value="PROTEIN PHYLLO, CHLOROPLASTIC"/>
    <property type="match status" value="1"/>
</dbReference>
<proteinExistence type="inferred from homology"/>
<dbReference type="GO" id="GO:0009234">
    <property type="term" value="P:menaquinone biosynthetic process"/>
    <property type="evidence" value="ECO:0007669"/>
    <property type="project" value="UniProtKB-UniRule"/>
</dbReference>
<organism evidence="5 6">
    <name type="scientific">Piscibacillus halophilus</name>
    <dbReference type="NCBI Taxonomy" id="571933"/>
    <lineage>
        <taxon>Bacteria</taxon>
        <taxon>Bacillati</taxon>
        <taxon>Bacillota</taxon>
        <taxon>Bacilli</taxon>
        <taxon>Bacillales</taxon>
        <taxon>Bacillaceae</taxon>
        <taxon>Piscibacillus</taxon>
    </lineage>
</organism>
<comment type="similarity">
    <text evidence="3">Belongs to the AB hydrolase superfamily. MenH family.</text>
</comment>
<dbReference type="GO" id="GO:0070205">
    <property type="term" value="F:2-succinyl-6-hydroxy-2,4-cyclohexadiene-1-carboxylate synthase activity"/>
    <property type="evidence" value="ECO:0007669"/>
    <property type="project" value="UniProtKB-UniRule"/>
</dbReference>
<dbReference type="AlphaFoldDB" id="A0A1H9JID4"/>
<dbReference type="Pfam" id="PF00561">
    <property type="entry name" value="Abhydrolase_1"/>
    <property type="match status" value="1"/>
</dbReference>
<dbReference type="InterPro" id="IPR000073">
    <property type="entry name" value="AB_hydrolase_1"/>
</dbReference>
<comment type="function">
    <text evidence="3">Catalyzes a proton abstraction reaction that results in 2,5-elimination of pyruvate from 2-succinyl-5-enolpyruvyl-6-hydroxy-3-cyclohexene-1-carboxylate (SEPHCHC) and the formation of 2-succinyl-6-hydroxy-2,4-cyclohexadiene-1-carboxylate (SHCHC).</text>
</comment>
<keyword evidence="1 3" id="KW-0474">Menaquinone biosynthesis</keyword>